<dbReference type="RefSeq" id="WP_007485953.1">
    <property type="nucleotide sequence ID" value="NZ_JH724314.1"/>
</dbReference>
<accession>I9GPJ1</accession>
<evidence type="ECO:0008006" key="3">
    <source>
        <dbReference type="Google" id="ProtNLM"/>
    </source>
</evidence>
<name>I9GPJ1_9BACE</name>
<gene>
    <name evidence="1" type="ORF">HMPREF1068_02844</name>
</gene>
<dbReference type="HOGENOM" id="CLU_695713_0_0_10"/>
<proteinExistence type="predicted"/>
<evidence type="ECO:0000313" key="2">
    <source>
        <dbReference type="Proteomes" id="UP000003089"/>
    </source>
</evidence>
<dbReference type="eggNOG" id="ENOG5031SMT">
    <property type="taxonomic scope" value="Bacteria"/>
</dbReference>
<protein>
    <recommendedName>
        <fullName evidence="3">Outer membrane protein beta-barrel domain-containing protein</fullName>
    </recommendedName>
</protein>
<evidence type="ECO:0000313" key="1">
    <source>
        <dbReference type="EMBL" id="EIY48814.1"/>
    </source>
</evidence>
<organism evidence="1 2">
    <name type="scientific">Bacteroides nordii CL02T12C05</name>
    <dbReference type="NCBI Taxonomy" id="997884"/>
    <lineage>
        <taxon>Bacteria</taxon>
        <taxon>Pseudomonadati</taxon>
        <taxon>Bacteroidota</taxon>
        <taxon>Bacteroidia</taxon>
        <taxon>Bacteroidales</taxon>
        <taxon>Bacteroidaceae</taxon>
        <taxon>Bacteroides</taxon>
    </lineage>
</organism>
<sequence length="415" mass="47478">MKTILLKIFLTSTFSFLIITAYAQSNYRPGFVISLQNDTIYGQIDFRTDKMNAKRCVFKPEGNSGIVTYYPYDIQGYRFTDDGKYYISHTIELKHDEVPQPVFLEYLLQGIKSLYYYETENYESIYFVGSGDKLIKVDAPKIITKREDGSQYTGNVKRYIPILQYAFGDCPALEHKIKRASFTHKGLIDIAKDYHYVMCTSNEDCIEFETKEDKHSLRLYVTPYAGIQQYSFPSRGPWHNFSKPDLSYLFGVNLALNSRRWMSSLSASMDISISHFNSVEQRSYQTYKMVDGSISETYLHHYTRSSSLTSLSAKLGIRYTYPKGRIRPFIEAGGAFAGMIGRKFGPEQEGDYSSIAENVAEDTALGYYVNTGLQIKPVKRRDQYIVLRAQFEAAHHAGLGLPLYNAWSGAIGYTF</sequence>
<reference evidence="1 2" key="1">
    <citation type="submission" date="2012-02" db="EMBL/GenBank/DDBJ databases">
        <title>The Genome Sequence of Bacteroides nordii CL02T12C05.</title>
        <authorList>
            <consortium name="The Broad Institute Genome Sequencing Platform"/>
            <person name="Earl A."/>
            <person name="Ward D."/>
            <person name="Feldgarden M."/>
            <person name="Gevers D."/>
            <person name="Zitomersky N.L."/>
            <person name="Coyne M.J."/>
            <person name="Comstock L.E."/>
            <person name="Young S.K."/>
            <person name="Zeng Q."/>
            <person name="Gargeya S."/>
            <person name="Fitzgerald M."/>
            <person name="Haas B."/>
            <person name="Abouelleil A."/>
            <person name="Alvarado L."/>
            <person name="Arachchi H.M."/>
            <person name="Berlin A."/>
            <person name="Chapman S.B."/>
            <person name="Gearin G."/>
            <person name="Goldberg J."/>
            <person name="Griggs A."/>
            <person name="Gujja S."/>
            <person name="Hansen M."/>
            <person name="Heiman D."/>
            <person name="Howarth C."/>
            <person name="Larimer J."/>
            <person name="Lui A."/>
            <person name="MacDonald P.J.P."/>
            <person name="McCowen C."/>
            <person name="Montmayeur A."/>
            <person name="Murphy C."/>
            <person name="Neiman D."/>
            <person name="Pearson M."/>
            <person name="Priest M."/>
            <person name="Roberts A."/>
            <person name="Saif S."/>
            <person name="Shea T."/>
            <person name="Sisk P."/>
            <person name="Stolte C."/>
            <person name="Sykes S."/>
            <person name="Wortman J."/>
            <person name="Nusbaum C."/>
            <person name="Birren B."/>
        </authorList>
    </citation>
    <scope>NUCLEOTIDE SEQUENCE [LARGE SCALE GENOMIC DNA]</scope>
    <source>
        <strain evidence="1 2">CL02T12C05</strain>
    </source>
</reference>
<dbReference type="STRING" id="997884.HMPREF1068_02844"/>
<dbReference type="PATRIC" id="fig|997884.3.peg.2922"/>
<comment type="caution">
    <text evidence="1">The sequence shown here is derived from an EMBL/GenBank/DDBJ whole genome shotgun (WGS) entry which is preliminary data.</text>
</comment>
<dbReference type="AlphaFoldDB" id="I9GPJ1"/>
<dbReference type="EMBL" id="AGXS01000018">
    <property type="protein sequence ID" value="EIY48814.1"/>
    <property type="molecule type" value="Genomic_DNA"/>
</dbReference>
<dbReference type="Proteomes" id="UP000003089">
    <property type="component" value="Unassembled WGS sequence"/>
</dbReference>
<keyword evidence="2" id="KW-1185">Reference proteome</keyword>